<name>A0ABS4QM78_9NOCA</name>
<dbReference type="InterPro" id="IPR039425">
    <property type="entry name" value="RNA_pol_sigma-70-like"/>
</dbReference>
<feature type="domain" description="RNA polymerase sigma factor 70 region 4 type 2" evidence="6">
    <location>
        <begin position="161"/>
        <end position="212"/>
    </location>
</feature>
<evidence type="ECO:0000313" key="7">
    <source>
        <dbReference type="EMBL" id="MBP2192801.1"/>
    </source>
</evidence>
<dbReference type="CDD" id="cd06171">
    <property type="entry name" value="Sigma70_r4"/>
    <property type="match status" value="1"/>
</dbReference>
<keyword evidence="5" id="KW-0804">Transcription</keyword>
<evidence type="ECO:0000256" key="2">
    <source>
        <dbReference type="ARBA" id="ARBA00023015"/>
    </source>
</evidence>
<gene>
    <name evidence="7" type="ORF">BJ987_005702</name>
</gene>
<reference evidence="7 8" key="1">
    <citation type="submission" date="2021-03" db="EMBL/GenBank/DDBJ databases">
        <title>Sequencing the genomes of 1000 actinobacteria strains.</title>
        <authorList>
            <person name="Klenk H.-P."/>
        </authorList>
    </citation>
    <scope>NUCLEOTIDE SEQUENCE [LARGE SCALE GENOMIC DNA]</scope>
    <source>
        <strain evidence="7 8">DSM 45516</strain>
    </source>
</reference>
<dbReference type="PANTHER" id="PTHR43133">
    <property type="entry name" value="RNA POLYMERASE ECF-TYPE SIGMA FACTO"/>
    <property type="match status" value="1"/>
</dbReference>
<evidence type="ECO:0000259" key="6">
    <source>
        <dbReference type="Pfam" id="PF08281"/>
    </source>
</evidence>
<proteinExistence type="inferred from homology"/>
<comment type="caution">
    <text evidence="7">The sequence shown here is derived from an EMBL/GenBank/DDBJ whole genome shotgun (WGS) entry which is preliminary data.</text>
</comment>
<protein>
    <submittedName>
        <fullName evidence="7">RNA polymerase sigma-70 factor (ECF subfamily)</fullName>
    </submittedName>
</protein>
<dbReference type="PANTHER" id="PTHR43133:SF8">
    <property type="entry name" value="RNA POLYMERASE SIGMA FACTOR HI_1459-RELATED"/>
    <property type="match status" value="1"/>
</dbReference>
<dbReference type="Proteomes" id="UP001519325">
    <property type="component" value="Unassembled WGS sequence"/>
</dbReference>
<dbReference type="SUPFAM" id="SSF88659">
    <property type="entry name" value="Sigma3 and sigma4 domains of RNA polymerase sigma factors"/>
    <property type="match status" value="1"/>
</dbReference>
<evidence type="ECO:0000256" key="1">
    <source>
        <dbReference type="ARBA" id="ARBA00010641"/>
    </source>
</evidence>
<dbReference type="Gene3D" id="1.10.10.10">
    <property type="entry name" value="Winged helix-like DNA-binding domain superfamily/Winged helix DNA-binding domain"/>
    <property type="match status" value="1"/>
</dbReference>
<accession>A0ABS4QM78</accession>
<keyword evidence="8" id="KW-1185">Reference proteome</keyword>
<dbReference type="EMBL" id="JAGGMR010000001">
    <property type="protein sequence ID" value="MBP2192801.1"/>
    <property type="molecule type" value="Genomic_DNA"/>
</dbReference>
<organism evidence="7 8">
    <name type="scientific">Nocardia goodfellowii</name>
    <dbReference type="NCBI Taxonomy" id="882446"/>
    <lineage>
        <taxon>Bacteria</taxon>
        <taxon>Bacillati</taxon>
        <taxon>Actinomycetota</taxon>
        <taxon>Actinomycetes</taxon>
        <taxon>Mycobacteriales</taxon>
        <taxon>Nocardiaceae</taxon>
        <taxon>Nocardia</taxon>
    </lineage>
</organism>
<dbReference type="RefSeq" id="WP_209895909.1">
    <property type="nucleotide sequence ID" value="NZ_JAGGMR010000001.1"/>
</dbReference>
<keyword evidence="4" id="KW-0238">DNA-binding</keyword>
<evidence type="ECO:0000256" key="5">
    <source>
        <dbReference type="ARBA" id="ARBA00023163"/>
    </source>
</evidence>
<evidence type="ECO:0000313" key="8">
    <source>
        <dbReference type="Proteomes" id="UP001519325"/>
    </source>
</evidence>
<dbReference type="Pfam" id="PF08281">
    <property type="entry name" value="Sigma70_r4_2"/>
    <property type="match status" value="1"/>
</dbReference>
<evidence type="ECO:0000256" key="4">
    <source>
        <dbReference type="ARBA" id="ARBA00023125"/>
    </source>
</evidence>
<evidence type="ECO:0000256" key="3">
    <source>
        <dbReference type="ARBA" id="ARBA00023082"/>
    </source>
</evidence>
<sequence length="219" mass="24016">MQPDNGRVLSEAAVEALLGAVLRECALEPLLLLDAARSGSALVRIARAGAAGPDPFDEILTDAYESTRREMIDWAAGELTPAGSAEGVVRTAFMRVYARRPDITDPGEMRAYLWHATEKLVRDTSHHHTADRLEPAGDEHIAMLADRVGVSFDDTITVRHMVIAALETIPQREREAVVLRGYEDSGYAEVARIMGSSQDAARSYVRDALARIHERLRAA</sequence>
<dbReference type="InterPro" id="IPR013324">
    <property type="entry name" value="RNA_pol_sigma_r3/r4-like"/>
</dbReference>
<comment type="similarity">
    <text evidence="1">Belongs to the sigma-70 factor family. ECF subfamily.</text>
</comment>
<keyword evidence="3" id="KW-0731">Sigma factor</keyword>
<dbReference type="InterPro" id="IPR013249">
    <property type="entry name" value="RNA_pol_sigma70_r4_t2"/>
</dbReference>
<keyword evidence="2" id="KW-0805">Transcription regulation</keyword>
<dbReference type="Gene3D" id="1.10.1740.10">
    <property type="match status" value="1"/>
</dbReference>
<dbReference type="InterPro" id="IPR036388">
    <property type="entry name" value="WH-like_DNA-bd_sf"/>
</dbReference>